<dbReference type="Proteomes" id="UP001153321">
    <property type="component" value="Chromosome Z"/>
</dbReference>
<organism evidence="1 2">
    <name type="scientific">Spodoptera littoralis</name>
    <name type="common">Egyptian cotton leafworm</name>
    <dbReference type="NCBI Taxonomy" id="7109"/>
    <lineage>
        <taxon>Eukaryota</taxon>
        <taxon>Metazoa</taxon>
        <taxon>Ecdysozoa</taxon>
        <taxon>Arthropoda</taxon>
        <taxon>Hexapoda</taxon>
        <taxon>Insecta</taxon>
        <taxon>Pterygota</taxon>
        <taxon>Neoptera</taxon>
        <taxon>Endopterygota</taxon>
        <taxon>Lepidoptera</taxon>
        <taxon>Glossata</taxon>
        <taxon>Ditrysia</taxon>
        <taxon>Noctuoidea</taxon>
        <taxon>Noctuidae</taxon>
        <taxon>Amphipyrinae</taxon>
        <taxon>Spodoptera</taxon>
    </lineage>
</organism>
<gene>
    <name evidence="1" type="ORF">SPLIT_LOCUS13081</name>
</gene>
<keyword evidence="2" id="KW-1185">Reference proteome</keyword>
<name>A0A9P0IL31_SPOLI</name>
<accession>A0A9P0IL31</accession>
<evidence type="ECO:0000313" key="2">
    <source>
        <dbReference type="Proteomes" id="UP001153321"/>
    </source>
</evidence>
<sequence>MFAFRHPNNSLSQSRTNILGNNLCTAVCDLVYQSGTTEAILSQSGLLILKGIWTFSLNDQSGFLGQRLKSSRFLLRLHIKSFVLYYIYDSHFRILMFCL</sequence>
<protein>
    <submittedName>
        <fullName evidence="1">Uncharacterized protein</fullName>
    </submittedName>
</protein>
<evidence type="ECO:0000313" key="1">
    <source>
        <dbReference type="EMBL" id="CAH1647734.1"/>
    </source>
</evidence>
<dbReference type="EMBL" id="LR824562">
    <property type="protein sequence ID" value="CAH1647734.1"/>
    <property type="molecule type" value="Genomic_DNA"/>
</dbReference>
<dbReference type="AlphaFoldDB" id="A0A9P0IL31"/>
<proteinExistence type="predicted"/>
<reference evidence="1" key="1">
    <citation type="submission" date="2022-02" db="EMBL/GenBank/DDBJ databases">
        <authorList>
            <person name="King R."/>
        </authorList>
    </citation>
    <scope>NUCLEOTIDE SEQUENCE</scope>
</reference>